<evidence type="ECO:0000259" key="2">
    <source>
        <dbReference type="Pfam" id="PF14200"/>
    </source>
</evidence>
<organism evidence="3 4">
    <name type="scientific">Micromonospora cathayae</name>
    <dbReference type="NCBI Taxonomy" id="3028804"/>
    <lineage>
        <taxon>Bacteria</taxon>
        <taxon>Bacillati</taxon>
        <taxon>Actinomycetota</taxon>
        <taxon>Actinomycetes</taxon>
        <taxon>Micromonosporales</taxon>
        <taxon>Micromonosporaceae</taxon>
        <taxon>Micromonospora</taxon>
    </lineage>
</organism>
<dbReference type="EMBL" id="CP118615">
    <property type="protein sequence ID" value="WDZ83644.1"/>
    <property type="molecule type" value="Genomic_DNA"/>
</dbReference>
<dbReference type="Gene3D" id="2.80.10.50">
    <property type="match status" value="1"/>
</dbReference>
<name>A0ABY7ZL04_9ACTN</name>
<keyword evidence="1" id="KW-0812">Transmembrane</keyword>
<proteinExistence type="predicted"/>
<dbReference type="PROSITE" id="PS50231">
    <property type="entry name" value="RICIN_B_LECTIN"/>
    <property type="match status" value="1"/>
</dbReference>
<keyword evidence="1" id="KW-1133">Transmembrane helix</keyword>
<keyword evidence="1" id="KW-0472">Membrane</keyword>
<dbReference type="CDD" id="cd00161">
    <property type="entry name" value="beta-trefoil_Ricin-like"/>
    <property type="match status" value="1"/>
</dbReference>
<protein>
    <submittedName>
        <fullName evidence="3">RICIN domain-containing protein</fullName>
    </submittedName>
</protein>
<dbReference type="Pfam" id="PF14200">
    <property type="entry name" value="RicinB_lectin_2"/>
    <property type="match status" value="1"/>
</dbReference>
<evidence type="ECO:0000313" key="4">
    <source>
        <dbReference type="Proteomes" id="UP001219605"/>
    </source>
</evidence>
<evidence type="ECO:0000313" key="3">
    <source>
        <dbReference type="EMBL" id="WDZ83644.1"/>
    </source>
</evidence>
<feature type="transmembrane region" description="Helical" evidence="1">
    <location>
        <begin position="12"/>
        <end position="33"/>
    </location>
</feature>
<dbReference type="SUPFAM" id="SSF50370">
    <property type="entry name" value="Ricin B-like lectins"/>
    <property type="match status" value="1"/>
</dbReference>
<dbReference type="RefSeq" id="WP_275030202.1">
    <property type="nucleotide sequence ID" value="NZ_CP118615.1"/>
</dbReference>
<evidence type="ECO:0000256" key="1">
    <source>
        <dbReference type="SAM" id="Phobius"/>
    </source>
</evidence>
<dbReference type="InterPro" id="IPR035992">
    <property type="entry name" value="Ricin_B-like_lectins"/>
</dbReference>
<reference evidence="3 4" key="1">
    <citation type="submission" date="2023-02" db="EMBL/GenBank/DDBJ databases">
        <authorList>
            <person name="Mo P."/>
        </authorList>
    </citation>
    <scope>NUCLEOTIDE SEQUENCE [LARGE SCALE GENOMIC DNA]</scope>
    <source>
        <strain evidence="3 4">HUAS 3</strain>
    </source>
</reference>
<sequence length="208" mass="22597">MERTASSRFVGLARISVAVVAVLVTVAATVTVVTPAPARADTLGVEIVSGQTWGTYRADVMSASTEPMKGVFLWPDNASLSQEFDLLDSGNGFFRIRARHSGQCLMLDWRSGTYTNGTPVVQYPHCSAGYAPGEWSSEWIWYPGNGCTGCLFDGRGWLRLVKNRATGMCLDTANPAGGSPGQGAVLQQWQCITSSTQWNSWNQMWSFV</sequence>
<dbReference type="InterPro" id="IPR000772">
    <property type="entry name" value="Ricin_B_lectin"/>
</dbReference>
<feature type="domain" description="Ricin B lectin" evidence="2">
    <location>
        <begin position="45"/>
        <end position="123"/>
    </location>
</feature>
<gene>
    <name evidence="3" type="ORF">PVK37_24740</name>
</gene>
<dbReference type="Proteomes" id="UP001219605">
    <property type="component" value="Chromosome"/>
</dbReference>
<keyword evidence="4" id="KW-1185">Reference proteome</keyword>
<accession>A0ABY7ZL04</accession>